<evidence type="ECO:0000256" key="2">
    <source>
        <dbReference type="ARBA" id="ARBA00004123"/>
    </source>
</evidence>
<evidence type="ECO:0000313" key="9">
    <source>
        <dbReference type="EMBL" id="KAG7766775.1"/>
    </source>
</evidence>
<evidence type="ECO:0000256" key="5">
    <source>
        <dbReference type="ARBA" id="ARBA00023242"/>
    </source>
</evidence>
<keyword evidence="6" id="KW-0690">Ribosome biogenesis</keyword>
<keyword evidence="10" id="KW-1185">Reference proteome</keyword>
<dbReference type="Proteomes" id="UP000697297">
    <property type="component" value="Unassembled WGS sequence"/>
</dbReference>
<comment type="subunit">
    <text evidence="4">Component of the RIX1 complex, composed of IPI1, RIX1/IPI2 and IPI3 in a 1:2:2 stoichiometry. The complex interacts (via RIX1) with MDN1 (via its hexameric AAA ATPase ring) and the pre-60S ribosome particles.</text>
</comment>
<sequence length="385" mass="44314">MAPKYKTKKQKDFDKRKLKVGKTVTKSSNLTNTAFQSKSIRVKSQLLSGQNDDPEYVKLLSLLKHHSSSSRHEVLVQIEREIERHDFRDNFPFDQLVSKLKPLILDESKFVRERCMIILKKLASTKTELLVLHQSSIVLFVLSGMSHISQSIRNDSVKFLDILIDFEHIFLTNVVVRDHWGKILRNFIHLIGWRSGEPQHLTSQSTSFRVTTNTATLNSIKSTTTKSRQRLFQVKLLSRFLELGAMSADRYETNADNTLISQKSQIHSTTSAYMIPRGADPYGNLKLMRFFNPPTCMEVTLAKSKECLQKHSARKTTNINLEDYSSHDLINRRKLLMELYYEGILEGVTEIMNDDDSDSDLKSAASSLERLLKEIAFQHNEDVYN</sequence>
<evidence type="ECO:0000313" key="11">
    <source>
        <dbReference type="Proteomes" id="UP000738402"/>
    </source>
</evidence>
<dbReference type="EMBL" id="JAHLUN010000004">
    <property type="protein sequence ID" value="KAG7766775.1"/>
    <property type="molecule type" value="Genomic_DNA"/>
</dbReference>
<comment type="caution">
    <text evidence="8">The sequence shown here is derived from an EMBL/GenBank/DDBJ whole genome shotgun (WGS) entry which is preliminary data.</text>
</comment>
<evidence type="ECO:0000313" key="8">
    <source>
        <dbReference type="EMBL" id="KAG7729068.1"/>
    </source>
</evidence>
<reference evidence="8 10" key="1">
    <citation type="journal article" date="2021" name="G3 (Bethesda)">
        <title>Genomic diversity, chromosomal rearrangements, and interspecies hybridization in the ogataea polymorpha species complex.</title>
        <authorList>
            <person name="Hanson S.J."/>
            <person name="Cinneide E.O."/>
            <person name="Salzberg L.I."/>
            <person name="Wolfe K.H."/>
            <person name="McGowan J."/>
            <person name="Fitzpatrick D.A."/>
            <person name="Matlin K."/>
        </authorList>
    </citation>
    <scope>NUCLEOTIDE SEQUENCE</scope>
    <source>
        <strain evidence="9">81-436-3</strain>
        <strain evidence="8">83-405-1</strain>
    </source>
</reference>
<dbReference type="InterPro" id="IPR011989">
    <property type="entry name" value="ARM-like"/>
</dbReference>
<dbReference type="GO" id="GO:0005634">
    <property type="term" value="C:nucleus"/>
    <property type="evidence" value="ECO:0007669"/>
    <property type="project" value="UniProtKB-SubCell"/>
</dbReference>
<comment type="subcellular location">
    <subcellularLocation>
        <location evidence="2 6">Nucleus</location>
    </subcellularLocation>
</comment>
<dbReference type="Pfam" id="PF12333">
    <property type="entry name" value="Ipi1_N"/>
    <property type="match status" value="1"/>
</dbReference>
<feature type="domain" description="Pre-rRNA-processing protein Ipi1 N-terminal" evidence="7">
    <location>
        <begin position="129"/>
        <end position="241"/>
    </location>
</feature>
<dbReference type="Proteomes" id="UP000738402">
    <property type="component" value="Unassembled WGS sequence"/>
</dbReference>
<accession>A0AAN6D7F0</accession>
<keyword evidence="6" id="KW-0698">rRNA processing</keyword>
<evidence type="ECO:0000313" key="10">
    <source>
        <dbReference type="Proteomes" id="UP000697297"/>
    </source>
</evidence>
<comment type="function">
    <text evidence="1 6">Component of the RIX1 complex required for processing of ITS2 sequences from 35S pre-rRNA.</text>
</comment>
<comment type="similarity">
    <text evidence="3 6">Belongs to the IPI1/TEX10 family.</text>
</comment>
<name>A0AAN6D7F0_9ASCO</name>
<dbReference type="InterPro" id="IPR016024">
    <property type="entry name" value="ARM-type_fold"/>
</dbReference>
<dbReference type="SUPFAM" id="SSF48371">
    <property type="entry name" value="ARM repeat"/>
    <property type="match status" value="1"/>
</dbReference>
<keyword evidence="5 6" id="KW-0539">Nucleus</keyword>
<protein>
    <recommendedName>
        <fullName evidence="6">Pre-rRNA-processing protein</fullName>
    </recommendedName>
</protein>
<dbReference type="PANTHER" id="PTHR16056">
    <property type="entry name" value="REGULATOR OF MICROTUBULE DYNAMICS PROTEIN"/>
    <property type="match status" value="1"/>
</dbReference>
<organism evidence="8 11">
    <name type="scientific">Ogataea haglerorum</name>
    <dbReference type="NCBI Taxonomy" id="1937702"/>
    <lineage>
        <taxon>Eukaryota</taxon>
        <taxon>Fungi</taxon>
        <taxon>Dikarya</taxon>
        <taxon>Ascomycota</taxon>
        <taxon>Saccharomycotina</taxon>
        <taxon>Pichiomycetes</taxon>
        <taxon>Pichiales</taxon>
        <taxon>Pichiaceae</taxon>
        <taxon>Ogataea</taxon>
    </lineage>
</organism>
<evidence type="ECO:0000256" key="6">
    <source>
        <dbReference type="RuleBase" id="RU368021"/>
    </source>
</evidence>
<evidence type="ECO:0000256" key="3">
    <source>
        <dbReference type="ARBA" id="ARBA00006427"/>
    </source>
</evidence>
<dbReference type="GO" id="GO:0120330">
    <property type="term" value="C:rixosome complex"/>
    <property type="evidence" value="ECO:0007669"/>
    <property type="project" value="UniProtKB-UniRule"/>
</dbReference>
<dbReference type="InterPro" id="IPR024679">
    <property type="entry name" value="Ipi1_N"/>
</dbReference>
<evidence type="ECO:0000256" key="1">
    <source>
        <dbReference type="ARBA" id="ARBA00002355"/>
    </source>
</evidence>
<evidence type="ECO:0000256" key="4">
    <source>
        <dbReference type="ARBA" id="ARBA00011141"/>
    </source>
</evidence>
<dbReference type="PANTHER" id="PTHR16056:SF2">
    <property type="entry name" value="TESTIS-EXPRESSED PROTEIN 10"/>
    <property type="match status" value="1"/>
</dbReference>
<dbReference type="GO" id="GO:0006364">
    <property type="term" value="P:rRNA processing"/>
    <property type="evidence" value="ECO:0007669"/>
    <property type="project" value="UniProtKB-UniRule"/>
</dbReference>
<dbReference type="AlphaFoldDB" id="A0AAN6D7F0"/>
<dbReference type="Gene3D" id="1.25.10.10">
    <property type="entry name" value="Leucine-rich Repeat Variant"/>
    <property type="match status" value="1"/>
</dbReference>
<gene>
    <name evidence="8" type="ORF">KL933_001294</name>
    <name evidence="9" type="ORF">KL946_001963</name>
</gene>
<proteinExistence type="inferred from homology"/>
<dbReference type="EMBL" id="JAHLUH010000003">
    <property type="protein sequence ID" value="KAG7729068.1"/>
    <property type="molecule type" value="Genomic_DNA"/>
</dbReference>
<evidence type="ECO:0000259" key="7">
    <source>
        <dbReference type="Pfam" id="PF12333"/>
    </source>
</evidence>